<sequence>MDPVAIATIVSAVATVAVAATTIVYAVFTRQLVLENQLLRKASSQPTVVVYALPDKDVLQAINFIVANVGLGAARNISVVVKADPEDLTKHGVYLFKNWGKRPISVLPQGEQISAFMGGLELFEDPPLQAFDVDVSYQDLSGGVYEEAFNINVKDLLGYTRVESPDRKALDSLRRWCDSMSSAVASGRVRVEISKPNS</sequence>
<name>A0ABT5JB15_RHOTP</name>
<organism evidence="1 2">
    <name type="scientific">Rhodoplanes tepidamans</name>
    <name type="common">Rhodoplanes cryptolactis</name>
    <dbReference type="NCBI Taxonomy" id="200616"/>
    <lineage>
        <taxon>Bacteria</taxon>
        <taxon>Pseudomonadati</taxon>
        <taxon>Pseudomonadota</taxon>
        <taxon>Alphaproteobacteria</taxon>
        <taxon>Hyphomicrobiales</taxon>
        <taxon>Nitrobacteraceae</taxon>
        <taxon>Rhodoplanes</taxon>
    </lineage>
</organism>
<evidence type="ECO:0000313" key="2">
    <source>
        <dbReference type="Proteomes" id="UP001165652"/>
    </source>
</evidence>
<keyword evidence="2" id="KW-1185">Reference proteome</keyword>
<dbReference type="EMBL" id="JAQQLI010000018">
    <property type="protein sequence ID" value="MDC7786682.1"/>
    <property type="molecule type" value="Genomic_DNA"/>
</dbReference>
<evidence type="ECO:0000313" key="1">
    <source>
        <dbReference type="EMBL" id="MDC7786682.1"/>
    </source>
</evidence>
<comment type="caution">
    <text evidence="1">The sequence shown here is derived from an EMBL/GenBank/DDBJ whole genome shotgun (WGS) entry which is preliminary data.</text>
</comment>
<dbReference type="Proteomes" id="UP001165652">
    <property type="component" value="Unassembled WGS sequence"/>
</dbReference>
<reference evidence="1" key="1">
    <citation type="journal article" date="2023" name="Microbiol Resour">
        <title>Genome Sequences of Rhodoplanes serenus and Two Thermotolerant Strains, Rhodoplanes tepidamans and 'Rhodoplanes cryptolactis,' Further Refine the Genus.</title>
        <authorList>
            <person name="Rayyan A.A."/>
            <person name="Kyndt J.A."/>
        </authorList>
    </citation>
    <scope>NUCLEOTIDE SEQUENCE</scope>
    <source>
        <strain evidence="1">DSM 9987</strain>
    </source>
</reference>
<reference evidence="1" key="2">
    <citation type="submission" date="2023-02" db="EMBL/GenBank/DDBJ databases">
        <authorList>
            <person name="Rayyan A."/>
            <person name="Meyer T."/>
            <person name="Kyndt J.A."/>
        </authorList>
    </citation>
    <scope>NUCLEOTIDE SEQUENCE</scope>
    <source>
        <strain evidence="1">DSM 9987</strain>
    </source>
</reference>
<dbReference type="RefSeq" id="WP_272777528.1">
    <property type="nucleotide sequence ID" value="NZ_JAQQLI010000018.1"/>
</dbReference>
<accession>A0ABT5JB15</accession>
<proteinExistence type="predicted"/>
<gene>
    <name evidence="1" type="ORF">PQJ73_13390</name>
</gene>
<protein>
    <submittedName>
        <fullName evidence="1">Uncharacterized protein</fullName>
    </submittedName>
</protein>